<reference evidence="1 2" key="1">
    <citation type="submission" date="2018-10" db="EMBL/GenBank/DDBJ databases">
        <title>Rhizobium etli, R. leguminosarum and a new Rhizobium genospecies from Phaseolus dumosus.</title>
        <authorList>
            <person name="Ramirez-Puebla S.T."/>
            <person name="Rogel-Hernandez M.A."/>
            <person name="Guerrero G."/>
            <person name="Ormeno-Orrillo E."/>
            <person name="Martinez-Romero J.C."/>
            <person name="Negrete-Yankelevich S."/>
            <person name="Martinez-Romero E."/>
        </authorList>
    </citation>
    <scope>NUCLEOTIDE SEQUENCE [LARGE SCALE GENOMIC DNA]</scope>
    <source>
        <strain evidence="1 2">CCGE525</strain>
    </source>
</reference>
<organism evidence="1 2">
    <name type="scientific">Rhizobium jaguaris</name>
    <dbReference type="NCBI Taxonomy" id="1312183"/>
    <lineage>
        <taxon>Bacteria</taxon>
        <taxon>Pseudomonadati</taxon>
        <taxon>Pseudomonadota</taxon>
        <taxon>Alphaproteobacteria</taxon>
        <taxon>Hyphomicrobiales</taxon>
        <taxon>Rhizobiaceae</taxon>
        <taxon>Rhizobium/Agrobacterium group</taxon>
        <taxon>Rhizobium</taxon>
    </lineage>
</organism>
<proteinExistence type="predicted"/>
<dbReference type="KEGG" id="rjg:CCGE525_09115"/>
<dbReference type="PROSITE" id="PS51257">
    <property type="entry name" value="PROKAR_LIPOPROTEIN"/>
    <property type="match status" value="1"/>
</dbReference>
<gene>
    <name evidence="1" type="ORF">CCGE525_09115</name>
</gene>
<protein>
    <submittedName>
        <fullName evidence="1">Uncharacterized protein</fullName>
    </submittedName>
</protein>
<evidence type="ECO:0000313" key="1">
    <source>
        <dbReference type="EMBL" id="AYG58943.1"/>
    </source>
</evidence>
<sequence length="91" mass="9946">MRFVLIAVVLASLLASCETQGRGSTRTVIVTPKQARALLQDAEKTCSYLGSDKNILENYCLDTYLKNRLRYFPTEGAVAKPGPSKSAGKHI</sequence>
<evidence type="ECO:0000313" key="2">
    <source>
        <dbReference type="Proteomes" id="UP000282195"/>
    </source>
</evidence>
<accession>A0A387FKU3</accession>
<name>A0A387FKU3_9HYPH</name>
<dbReference type="Proteomes" id="UP000282195">
    <property type="component" value="Chromosome"/>
</dbReference>
<dbReference type="AlphaFoldDB" id="A0A387FKU3"/>
<dbReference type="EMBL" id="CP032694">
    <property type="protein sequence ID" value="AYG58943.1"/>
    <property type="molecule type" value="Genomic_DNA"/>
</dbReference>
<keyword evidence="2" id="KW-1185">Reference proteome</keyword>